<keyword evidence="4" id="KW-0472">Membrane</keyword>
<dbReference type="PANTHER" id="PTHR45710">
    <property type="entry name" value="C-TYPE LECTIN DOMAIN-CONTAINING PROTEIN 180"/>
    <property type="match status" value="1"/>
</dbReference>
<comment type="subcellular location">
    <subcellularLocation>
        <location evidence="1">Cell membrane</location>
        <topology evidence="1">Single-pass type II membrane protein</topology>
    </subcellularLocation>
</comment>
<dbReference type="RefSeq" id="XP_028281028.1">
    <property type="nucleotide sequence ID" value="XM_028425227.1"/>
</dbReference>
<dbReference type="OrthoDB" id="538816at2759"/>
<name>A0A6P7JVT2_9TELE</name>
<feature type="coiled-coil region" evidence="2">
    <location>
        <begin position="429"/>
        <end position="456"/>
    </location>
</feature>
<dbReference type="Pfam" id="PF00059">
    <property type="entry name" value="Lectin_C"/>
    <property type="match status" value="2"/>
</dbReference>
<protein>
    <submittedName>
        <fullName evidence="7">Uncharacterized protein LOC114448325</fullName>
    </submittedName>
</protein>
<dbReference type="InterPro" id="IPR016187">
    <property type="entry name" value="CTDL_fold"/>
</dbReference>
<feature type="region of interest" description="Disordered" evidence="3">
    <location>
        <begin position="324"/>
        <end position="386"/>
    </location>
</feature>
<feature type="transmembrane region" description="Helical" evidence="4">
    <location>
        <begin position="396"/>
        <end position="420"/>
    </location>
</feature>
<dbReference type="Proteomes" id="UP000515145">
    <property type="component" value="Chromosome 16"/>
</dbReference>
<proteinExistence type="predicted"/>
<organism evidence="6 7">
    <name type="scientific">Parambassis ranga</name>
    <name type="common">Indian glassy fish</name>
    <dbReference type="NCBI Taxonomy" id="210632"/>
    <lineage>
        <taxon>Eukaryota</taxon>
        <taxon>Metazoa</taxon>
        <taxon>Chordata</taxon>
        <taxon>Craniata</taxon>
        <taxon>Vertebrata</taxon>
        <taxon>Euteleostomi</taxon>
        <taxon>Actinopterygii</taxon>
        <taxon>Neopterygii</taxon>
        <taxon>Teleostei</taxon>
        <taxon>Neoteleostei</taxon>
        <taxon>Acanthomorphata</taxon>
        <taxon>Ovalentaria</taxon>
        <taxon>Ambassidae</taxon>
        <taxon>Parambassis</taxon>
    </lineage>
</organism>
<evidence type="ECO:0000313" key="6">
    <source>
        <dbReference type="Proteomes" id="UP000515145"/>
    </source>
</evidence>
<feature type="domain" description="C-type lectin" evidence="5">
    <location>
        <begin position="160"/>
        <end position="282"/>
    </location>
</feature>
<keyword evidence="4" id="KW-0812">Transmembrane</keyword>
<evidence type="ECO:0000256" key="1">
    <source>
        <dbReference type="ARBA" id="ARBA00004401"/>
    </source>
</evidence>
<dbReference type="InParanoid" id="A0A6P7JVT2"/>
<dbReference type="Gene3D" id="3.10.100.10">
    <property type="entry name" value="Mannose-Binding Protein A, subunit A"/>
    <property type="match status" value="2"/>
</dbReference>
<sequence length="624" mass="70627">MEDELHYVRVTFRPRDPAQENQNNLETIYTEVKTETKTEAQAWDAPPAKAAGSEDKAPRRPLLPKRVVVLGICVTVVTITIAVCIHFLSEQHRQNVDLAALNLQLWAEQASLQRQVEELLRATERLNWTMSVILEYDVFPVNTHCPHKVCRPCLDGWLHFQSKCLLISKSPHYSGWRNWQSSQDHCRQSRAELVVIESQEEQEFINNHTERYHDERHGYWIGLSNKSPTEAWTWVDGSNVTVSFWKTQRAASMLCGLSLPHADPLANWHQEGCSMKNRWICQTRALIKNHSSITDEEEELSAGHTVHKMEGEVTYSTVVIKKVPPSTGEAAPSTGEAAPPSTGEAAPSRGEAAPSRGEAAPSRENIEESTVYSEVKRREAPAAALDTSRTATSPRLLLVGFGIAVVLLVVCCIIIIYISIVMSKQEVTLSDQAAQHQQLTEQLKVLKNTTSRLIRDGDHLNWTLGVILTFSNFPVTKFCPDRKCRPCQDGWLLFQEKCYLFYDEGAPWKTWEASRRFCQNTAADLVVVDGLKEQEFLRNHSKWYYDNDHGFWLGLQKTHGTGTWTWIDGRNDTLGFWVKEQLGTPGLCGLMIPERPVNGSWDPADCMMENKFICEADVLIKSTV</sequence>
<dbReference type="InterPro" id="IPR016186">
    <property type="entry name" value="C-type_lectin-like/link_sf"/>
</dbReference>
<dbReference type="PROSITE" id="PS50041">
    <property type="entry name" value="C_TYPE_LECTIN_2"/>
    <property type="match status" value="2"/>
</dbReference>
<feature type="compositionally biased region" description="Low complexity" evidence="3">
    <location>
        <begin position="40"/>
        <end position="51"/>
    </location>
</feature>
<feature type="domain" description="C-type lectin" evidence="5">
    <location>
        <begin position="494"/>
        <end position="615"/>
    </location>
</feature>
<dbReference type="GeneID" id="114448325"/>
<dbReference type="SMART" id="SM00034">
    <property type="entry name" value="CLECT"/>
    <property type="match status" value="2"/>
</dbReference>
<feature type="region of interest" description="Disordered" evidence="3">
    <location>
        <begin position="37"/>
        <end position="57"/>
    </location>
</feature>
<evidence type="ECO:0000256" key="2">
    <source>
        <dbReference type="SAM" id="Coils"/>
    </source>
</evidence>
<dbReference type="PANTHER" id="PTHR45710:SF39">
    <property type="entry name" value="C-TYPE LECTIN DOMAIN FAMILY 4 MEMBER M"/>
    <property type="match status" value="1"/>
</dbReference>
<evidence type="ECO:0000256" key="4">
    <source>
        <dbReference type="SAM" id="Phobius"/>
    </source>
</evidence>
<gene>
    <name evidence="7" type="primary">LOC114448325</name>
</gene>
<dbReference type="SUPFAM" id="SSF56436">
    <property type="entry name" value="C-type lectin-like"/>
    <property type="match status" value="2"/>
</dbReference>
<keyword evidence="2" id="KW-0175">Coiled coil</keyword>
<evidence type="ECO:0000256" key="3">
    <source>
        <dbReference type="SAM" id="MobiDB-lite"/>
    </source>
</evidence>
<evidence type="ECO:0000259" key="5">
    <source>
        <dbReference type="PROSITE" id="PS50041"/>
    </source>
</evidence>
<keyword evidence="6" id="KW-1185">Reference proteome</keyword>
<dbReference type="InterPro" id="IPR001304">
    <property type="entry name" value="C-type_lectin-like"/>
</dbReference>
<keyword evidence="4" id="KW-1133">Transmembrane helix</keyword>
<accession>A0A6P7JVT2</accession>
<reference evidence="7" key="1">
    <citation type="submission" date="2025-08" db="UniProtKB">
        <authorList>
            <consortium name="RefSeq"/>
        </authorList>
    </citation>
    <scope>IDENTIFICATION</scope>
</reference>
<dbReference type="InterPro" id="IPR050828">
    <property type="entry name" value="C-type_lectin/matrix_domain"/>
</dbReference>
<evidence type="ECO:0000313" key="7">
    <source>
        <dbReference type="RefSeq" id="XP_028281028.1"/>
    </source>
</evidence>
<dbReference type="AlphaFoldDB" id="A0A6P7JVT2"/>
<dbReference type="GO" id="GO:0005886">
    <property type="term" value="C:plasma membrane"/>
    <property type="evidence" value="ECO:0007669"/>
    <property type="project" value="UniProtKB-SubCell"/>
</dbReference>
<feature type="transmembrane region" description="Helical" evidence="4">
    <location>
        <begin position="67"/>
        <end position="88"/>
    </location>
</feature>